<name>A0A1V1NSS8_9BACT</name>
<dbReference type="SUPFAM" id="SSF49899">
    <property type="entry name" value="Concanavalin A-like lectins/glucanases"/>
    <property type="match status" value="1"/>
</dbReference>
<organism evidence="1 2">
    <name type="scientific">Candidatus Magnetoglobus multicellularis str. Araruama</name>
    <dbReference type="NCBI Taxonomy" id="890399"/>
    <lineage>
        <taxon>Bacteria</taxon>
        <taxon>Pseudomonadati</taxon>
        <taxon>Thermodesulfobacteriota</taxon>
        <taxon>Desulfobacteria</taxon>
        <taxon>Desulfobacterales</taxon>
        <taxon>Desulfobacteraceae</taxon>
        <taxon>Candidatus Magnetoglobus</taxon>
    </lineage>
</organism>
<dbReference type="Pfam" id="PF13385">
    <property type="entry name" value="Laminin_G_3"/>
    <property type="match status" value="1"/>
</dbReference>
<proteinExistence type="predicted"/>
<evidence type="ECO:0008006" key="3">
    <source>
        <dbReference type="Google" id="ProtNLM"/>
    </source>
</evidence>
<sequence>MVNMTPSDYVETDEIALLPAYIEKRSLYFDGIDDYVNMGNGIELRQRSFSVEFYARRSSINKELTIIGQGINVDNNRLTIGFSSTNKFIFGFNNSDIISRNSMTDDQWHHYACVYNHITKERRIYIDAILIESELNQELGNKDKTYNGSGTLYLGKCATDTDKFYHGYLDEVRIWDHARTDSEIEFFKIAPYPNKPKAYWPYGISIKPVDRQLMTLPLIQTQVLLTPTIPKT</sequence>
<dbReference type="Proteomes" id="UP000189670">
    <property type="component" value="Unassembled WGS sequence"/>
</dbReference>
<protein>
    <recommendedName>
        <fullName evidence="3">LamG-like jellyroll fold domain-containing protein</fullName>
    </recommendedName>
</protein>
<dbReference type="EMBL" id="ATBP01002629">
    <property type="protein sequence ID" value="ETR65637.1"/>
    <property type="molecule type" value="Genomic_DNA"/>
</dbReference>
<dbReference type="InterPro" id="IPR013320">
    <property type="entry name" value="ConA-like_dom_sf"/>
</dbReference>
<dbReference type="Gene3D" id="2.60.120.200">
    <property type="match status" value="1"/>
</dbReference>
<evidence type="ECO:0000313" key="2">
    <source>
        <dbReference type="Proteomes" id="UP000189670"/>
    </source>
</evidence>
<accession>A0A1V1NSS8</accession>
<gene>
    <name evidence="1" type="ORF">OMM_05969</name>
</gene>
<evidence type="ECO:0000313" key="1">
    <source>
        <dbReference type="EMBL" id="ETR65637.1"/>
    </source>
</evidence>
<dbReference type="AlphaFoldDB" id="A0A1V1NSS8"/>
<comment type="caution">
    <text evidence="1">The sequence shown here is derived from an EMBL/GenBank/DDBJ whole genome shotgun (WGS) entry which is preliminary data.</text>
</comment>
<reference evidence="2" key="1">
    <citation type="submission" date="2012-11" db="EMBL/GenBank/DDBJ databases">
        <authorList>
            <person name="Lucero-Rivera Y.E."/>
            <person name="Tovar-Ramirez D."/>
        </authorList>
    </citation>
    <scope>NUCLEOTIDE SEQUENCE [LARGE SCALE GENOMIC DNA]</scope>
    <source>
        <strain evidence="2">Araruama</strain>
    </source>
</reference>